<evidence type="ECO:0000256" key="6">
    <source>
        <dbReference type="SAM" id="MobiDB-lite"/>
    </source>
</evidence>
<keyword evidence="2" id="KW-0732">Signal</keyword>
<dbReference type="GO" id="GO:0016811">
    <property type="term" value="F:hydrolase activity, acting on carbon-nitrogen (but not peptide) bonds, in linear amides"/>
    <property type="evidence" value="ECO:0007669"/>
    <property type="project" value="InterPro"/>
</dbReference>
<dbReference type="InterPro" id="IPR040154">
    <property type="entry name" value="Biotinidase/VNN"/>
</dbReference>
<comment type="similarity">
    <text evidence="1">Belongs to the carbon-nitrogen hydrolase superfamily. BTD/VNN family.</text>
</comment>
<dbReference type="InterPro" id="IPR012101">
    <property type="entry name" value="Biotinidase-like_euk"/>
</dbReference>
<comment type="caution">
    <text evidence="8">The sequence shown here is derived from an EMBL/GenBank/DDBJ whole genome shotgun (WGS) entry which is preliminary data.</text>
</comment>
<proteinExistence type="inferred from homology"/>
<dbReference type="PANTHER" id="PTHR10609">
    <property type="entry name" value="BIOTINIDASE-RELATED"/>
    <property type="match status" value="1"/>
</dbReference>
<organism evidence="8 9">
    <name type="scientific">Popillia japonica</name>
    <name type="common">Japanese beetle</name>
    <dbReference type="NCBI Taxonomy" id="7064"/>
    <lineage>
        <taxon>Eukaryota</taxon>
        <taxon>Metazoa</taxon>
        <taxon>Ecdysozoa</taxon>
        <taxon>Arthropoda</taxon>
        <taxon>Hexapoda</taxon>
        <taxon>Insecta</taxon>
        <taxon>Pterygota</taxon>
        <taxon>Neoptera</taxon>
        <taxon>Endopterygota</taxon>
        <taxon>Coleoptera</taxon>
        <taxon>Polyphaga</taxon>
        <taxon>Scarabaeiformia</taxon>
        <taxon>Scarabaeidae</taxon>
        <taxon>Rutelinae</taxon>
        <taxon>Popillia</taxon>
    </lineage>
</organism>
<dbReference type="Gene3D" id="1.20.58.1520">
    <property type="match status" value="1"/>
</dbReference>
<feature type="region of interest" description="Disordered" evidence="6">
    <location>
        <begin position="415"/>
        <end position="519"/>
    </location>
</feature>
<dbReference type="Pfam" id="PF00795">
    <property type="entry name" value="CN_hydrolase"/>
    <property type="match status" value="1"/>
</dbReference>
<dbReference type="PANTHER" id="PTHR10609:SF14">
    <property type="entry name" value="BIOTINIDASE"/>
    <property type="match status" value="1"/>
</dbReference>
<dbReference type="InterPro" id="IPR036526">
    <property type="entry name" value="C-N_Hydrolase_sf"/>
</dbReference>
<evidence type="ECO:0000256" key="4">
    <source>
        <dbReference type="ARBA" id="ARBA00023180"/>
    </source>
</evidence>
<feature type="coiled-coil region" evidence="5">
    <location>
        <begin position="27"/>
        <end position="100"/>
    </location>
</feature>
<feature type="domain" description="CN hydrolase" evidence="7">
    <location>
        <begin position="626"/>
        <end position="895"/>
    </location>
</feature>
<keyword evidence="9" id="KW-1185">Reference proteome</keyword>
<evidence type="ECO:0000256" key="3">
    <source>
        <dbReference type="ARBA" id="ARBA00022801"/>
    </source>
</evidence>
<dbReference type="AlphaFoldDB" id="A0AAW1MIW8"/>
<evidence type="ECO:0000256" key="5">
    <source>
        <dbReference type="SAM" id="Coils"/>
    </source>
</evidence>
<evidence type="ECO:0000259" key="7">
    <source>
        <dbReference type="PROSITE" id="PS50263"/>
    </source>
</evidence>
<dbReference type="Proteomes" id="UP001458880">
    <property type="component" value="Unassembled WGS sequence"/>
</dbReference>
<protein>
    <submittedName>
        <fullName evidence="8">Carbon-nitrogen hydrolase</fullName>
    </submittedName>
</protein>
<name>A0AAW1MIW8_POPJA</name>
<feature type="compositionally biased region" description="Polar residues" evidence="6">
    <location>
        <begin position="489"/>
        <end position="499"/>
    </location>
</feature>
<evidence type="ECO:0000256" key="2">
    <source>
        <dbReference type="ARBA" id="ARBA00022729"/>
    </source>
</evidence>
<dbReference type="Gene3D" id="3.60.110.10">
    <property type="entry name" value="Carbon-nitrogen hydrolase"/>
    <property type="match status" value="1"/>
</dbReference>
<keyword evidence="4" id="KW-0325">Glycoprotein</keyword>
<sequence>MGIESSIKPQWIQVTKDQVVEAFKTVLDNARELQEQLIASIEELLQRSENLCKQLRIKMPPHGSENLSLSEEKALLKRRITEYEEKIEKRLYEVKSLQKRQKEACKSLGCEPIPIQESPLPTVEEIDKLCAHIEGLENEKFKRESKFLEVKCKILELVQELEIKPSLEIEKTVCSSDDSLFLVTDYNMNWIDQYYESLVQQKIQTENEIAHLREKVCMLWEKLDEDIKRSNEFLQKHTGNSVTTLQAFQQEFKRCDRLKKANIEKFIKTMREELLQYWDKCHFSSAERELFEYYHDNLYTEDLLTFHEIEVDKMRTYYQGNKETLLMLERREEYWKRLTELEDRENDPNRYKNRGGTLLKEEKERNGLTKKLREMELVLLDIAVKFEEEHNRPFLSWGRSIPDIIEKTREDYETNKKQHLSAKKQQRNLTPTPVKSGFLGSTLSGSKRNLLTLTSAPSTPGTSSKRKLPPTSLFPSNKKRTPMRATPTIKLNDQTLTQKTKSKDPVQKRRLRYSHERKKRMDKIRRLSKVLTERRNSNEFLDYDEFEKSVFKNAPGRSTLFGDLAQPLASSSRSPKTPSKLGIPRSLTYIVDYKSFKMLKYAFYLSSYVVFQLLFTQTFTADSTSYRAAVVEYYPVHDATLTPSERTVANVKNYAKLIDELEDPDLDIVVFPEWTITHGVSSERQTLVEISVEVPEKSEEAVPCNDESFPQFFNDLSCLAKNHSTYLVANLLEKKECTTSDCASDNWSLYNTNVVFDRSGTVIQKYRKFNLFGEAQMNVTEEAEIATFETNFGVTFGTFICFDIMFEKPALQLVRQGVKHIVYPTMWFSEVPFLTALQAQEMYAIENDVVLLASGANSAERGSGGSGIFQGKLGPIQLDVISNDGSTVIVANVLKEWDSNSVLEDATSNDEEIDQLGKAMDSFYLKHDNVSSYKAYRVLAEEFSDRFEDGDVNCEVSWKISYANISEDHYDYALLYYSGVRSFDRVRDGGIDVCALVFCQNLNETNGDYSNCGNRYSSYDTIEWPYIIEEVTIRANFTVTDSAIQYPNTLLSSIRPLDKADFEWTSQYYDDNKIVEKTLTLTKPQDRLLVFGIYGRDFSRDSGASWISRREFQFSLTLPKKLADRIHLLSNRRHLNKYLHTTEIYRRTTVVN</sequence>
<dbReference type="Pfam" id="PF19018">
    <property type="entry name" value="Vanin_C"/>
    <property type="match status" value="1"/>
</dbReference>
<evidence type="ECO:0000313" key="9">
    <source>
        <dbReference type="Proteomes" id="UP001458880"/>
    </source>
</evidence>
<reference evidence="8 9" key="1">
    <citation type="journal article" date="2024" name="BMC Genomics">
        <title>De novo assembly and annotation of Popillia japonica's genome with initial clues to its potential as an invasive pest.</title>
        <authorList>
            <person name="Cucini C."/>
            <person name="Boschi S."/>
            <person name="Funari R."/>
            <person name="Cardaioli E."/>
            <person name="Iannotti N."/>
            <person name="Marturano G."/>
            <person name="Paoli F."/>
            <person name="Bruttini M."/>
            <person name="Carapelli A."/>
            <person name="Frati F."/>
            <person name="Nardi F."/>
        </authorList>
    </citation>
    <scope>NUCLEOTIDE SEQUENCE [LARGE SCALE GENOMIC DNA]</scope>
    <source>
        <strain evidence="8">DMR45628</strain>
    </source>
</reference>
<feature type="compositionally biased region" description="Basic residues" evidence="6">
    <location>
        <begin position="508"/>
        <end position="519"/>
    </location>
</feature>
<dbReference type="CDD" id="cd07567">
    <property type="entry name" value="biotinidase_like"/>
    <property type="match status" value="1"/>
</dbReference>
<feature type="compositionally biased region" description="Basic residues" evidence="6">
    <location>
        <begin position="417"/>
        <end position="426"/>
    </location>
</feature>
<evidence type="ECO:0000313" key="8">
    <source>
        <dbReference type="EMBL" id="KAK9746765.1"/>
    </source>
</evidence>
<dbReference type="SUPFAM" id="SSF56317">
    <property type="entry name" value="Carbon-nitrogen hydrolase"/>
    <property type="match status" value="1"/>
</dbReference>
<dbReference type="PROSITE" id="PS50263">
    <property type="entry name" value="CN_HYDROLASE"/>
    <property type="match status" value="1"/>
</dbReference>
<evidence type="ECO:0000256" key="1">
    <source>
        <dbReference type="ARBA" id="ARBA00008225"/>
    </source>
</evidence>
<dbReference type="Pfam" id="PF03999">
    <property type="entry name" value="MAP65_ASE1"/>
    <property type="match status" value="1"/>
</dbReference>
<gene>
    <name evidence="8" type="ORF">QE152_g5932</name>
</gene>
<dbReference type="EMBL" id="JASPKY010000038">
    <property type="protein sequence ID" value="KAK9746765.1"/>
    <property type="molecule type" value="Genomic_DNA"/>
</dbReference>
<dbReference type="InterPro" id="IPR043957">
    <property type="entry name" value="Vanin_C"/>
</dbReference>
<keyword evidence="5" id="KW-0175">Coiled coil</keyword>
<feature type="compositionally biased region" description="Polar residues" evidence="6">
    <location>
        <begin position="427"/>
        <end position="463"/>
    </location>
</feature>
<accession>A0AAW1MIW8</accession>
<dbReference type="InterPro" id="IPR003010">
    <property type="entry name" value="C-N_Hydrolase"/>
</dbReference>
<keyword evidence="3 8" id="KW-0378">Hydrolase</keyword>